<gene>
    <name evidence="3" type="ORF">MHSWG343_00760</name>
</gene>
<evidence type="ECO:0000256" key="1">
    <source>
        <dbReference type="SAM" id="MobiDB-lite"/>
    </source>
</evidence>
<sequence>MPTPTSIAAAVVGGTAVVGTASVVTYYAVNGTDKVKNANESSVNDQNQQPDQNQIPSLETGDSGRSDVVTRDTGDIASRADSGHQPESNVGTGETQSDDSAGKASQESTDNGVALPSGSGVNNERARDSASIASNLQEGQGSSGGAGN</sequence>
<comment type="caution">
    <text evidence="3">The sequence shown here is derived from an EMBL/GenBank/DDBJ whole genome shotgun (WGS) entry which is preliminary data.</text>
</comment>
<dbReference type="RefSeq" id="WP_216082693.1">
    <property type="nucleotide sequence ID" value="NZ_CACTIB010000004.1"/>
</dbReference>
<feature type="transmembrane region" description="Helical" evidence="2">
    <location>
        <begin position="6"/>
        <end position="29"/>
    </location>
</feature>
<keyword evidence="2" id="KW-1133">Transmembrane helix</keyword>
<name>A0A478FP48_9MOLU</name>
<dbReference type="EMBL" id="BIMN01000001">
    <property type="protein sequence ID" value="GCE63098.1"/>
    <property type="molecule type" value="Genomic_DNA"/>
</dbReference>
<feature type="compositionally biased region" description="Polar residues" evidence="1">
    <location>
        <begin position="131"/>
        <end position="140"/>
    </location>
</feature>
<feature type="compositionally biased region" description="Low complexity" evidence="1">
    <location>
        <begin position="44"/>
        <end position="54"/>
    </location>
</feature>
<dbReference type="AlphaFoldDB" id="A0A478FP48"/>
<feature type="region of interest" description="Disordered" evidence="1">
    <location>
        <begin position="37"/>
        <end position="148"/>
    </location>
</feature>
<proteinExistence type="predicted"/>
<protein>
    <submittedName>
        <fullName evidence="3">Uncharacterized protein</fullName>
    </submittedName>
</protein>
<accession>A0A478FP48</accession>
<feature type="compositionally biased region" description="Basic and acidic residues" evidence="1">
    <location>
        <begin position="62"/>
        <end position="74"/>
    </location>
</feature>
<evidence type="ECO:0000256" key="2">
    <source>
        <dbReference type="SAM" id="Phobius"/>
    </source>
</evidence>
<dbReference type="Proteomes" id="UP000324831">
    <property type="component" value="Unassembled WGS sequence"/>
</dbReference>
<keyword evidence="2" id="KW-0472">Membrane</keyword>
<evidence type="ECO:0000313" key="4">
    <source>
        <dbReference type="Proteomes" id="UP000324831"/>
    </source>
</evidence>
<keyword evidence="2" id="KW-0812">Transmembrane</keyword>
<organism evidence="3 4">
    <name type="scientific">Candidatus Mycoplasma haematohominis</name>
    <dbReference type="NCBI Taxonomy" id="1494318"/>
    <lineage>
        <taxon>Bacteria</taxon>
        <taxon>Bacillati</taxon>
        <taxon>Mycoplasmatota</taxon>
        <taxon>Mollicutes</taxon>
        <taxon>Mycoplasmataceae</taxon>
        <taxon>Mycoplasma</taxon>
    </lineage>
</organism>
<feature type="compositionally biased region" description="Polar residues" evidence="1">
    <location>
        <begin position="85"/>
        <end position="111"/>
    </location>
</feature>
<evidence type="ECO:0000313" key="3">
    <source>
        <dbReference type="EMBL" id="GCE63098.1"/>
    </source>
</evidence>
<reference evidence="3 4" key="1">
    <citation type="submission" date="2019-01" db="EMBL/GenBank/DDBJ databases">
        <title>Draft genome sequences of Candidatus Mycoplasma haemohominis SWG34-3 identified from a patient with pyrexia, anemia and liver dysfunction.</title>
        <authorList>
            <person name="Sekizuka T."/>
            <person name="Hattori N."/>
            <person name="Katano H."/>
            <person name="Takuma T."/>
            <person name="Ito T."/>
            <person name="Arai N."/>
            <person name="Yanai R."/>
            <person name="Ishii S."/>
            <person name="Miura Y."/>
            <person name="Tokunaga T."/>
            <person name="Watanabe H."/>
            <person name="Nomura N."/>
            <person name="Eguchi J."/>
            <person name="Arai T."/>
            <person name="Hasegawa H."/>
            <person name="Nakamaki T."/>
            <person name="Wakita T."/>
            <person name="Niki Y."/>
            <person name="Kuroda M."/>
        </authorList>
    </citation>
    <scope>NUCLEOTIDE SEQUENCE [LARGE SCALE GENOMIC DNA]</scope>
    <source>
        <strain evidence="3">SWG34-3</strain>
    </source>
</reference>